<evidence type="ECO:0000313" key="2">
    <source>
        <dbReference type="Proteomes" id="UP000094412"/>
    </source>
</evidence>
<keyword evidence="2" id="KW-1185">Reference proteome</keyword>
<dbReference type="EMBL" id="MDEO01000036">
    <property type="protein sequence ID" value="OCX12700.1"/>
    <property type="molecule type" value="Genomic_DNA"/>
</dbReference>
<evidence type="ECO:0000313" key="1">
    <source>
        <dbReference type="EMBL" id="OCX12700.1"/>
    </source>
</evidence>
<sequence>MRSKFEVVVAATGTLLSIAQLRTAAGLSGTDTSRDTELQDLGKRVAAEIAIACRVRGDGVAEPTLLAETVRDTFRETGCDTDLFLSRLFASSISSIVEAGNTLAATDTYVDGGAGIVRRISGTRDLRWRRGEIVIEYVAGFTTVPSDLIGIAMDLCRLRLSADAVDPLERATTITIPDVETRRIERWVGAVPGSSAGPLPDDIMNRLGRYITPSFAA</sequence>
<accession>A0A1C2DD68</accession>
<name>A0A1C2DD68_9HYPH</name>
<evidence type="ECO:0008006" key="3">
    <source>
        <dbReference type="Google" id="ProtNLM"/>
    </source>
</evidence>
<dbReference type="Proteomes" id="UP000094412">
    <property type="component" value="Unassembled WGS sequence"/>
</dbReference>
<dbReference type="STRING" id="1566387.QV13_24185"/>
<dbReference type="AlphaFoldDB" id="A0A1C2DD68"/>
<comment type="caution">
    <text evidence="1">The sequence shown here is derived from an EMBL/GenBank/DDBJ whole genome shotgun (WGS) entry which is preliminary data.</text>
</comment>
<protein>
    <recommendedName>
        <fullName evidence="3">Phage head-tail connector protein</fullName>
    </recommendedName>
</protein>
<reference evidence="1 2" key="1">
    <citation type="submission" date="2016-08" db="EMBL/GenBank/DDBJ databases">
        <title>Whole genome sequence of Mesorhizobium sp. strain UASWS1009 isolated from industrial sewage.</title>
        <authorList>
            <person name="Crovadore J."/>
            <person name="Calmin G."/>
            <person name="Chablais R."/>
            <person name="Cochard B."/>
            <person name="Lefort F."/>
        </authorList>
    </citation>
    <scope>NUCLEOTIDE SEQUENCE [LARGE SCALE GENOMIC DNA]</scope>
    <source>
        <strain evidence="1 2">UASWS1009</strain>
    </source>
</reference>
<proteinExistence type="predicted"/>
<organism evidence="1 2">
    <name type="scientific">Mesorhizobium hungaricum</name>
    <dbReference type="NCBI Taxonomy" id="1566387"/>
    <lineage>
        <taxon>Bacteria</taxon>
        <taxon>Pseudomonadati</taxon>
        <taxon>Pseudomonadota</taxon>
        <taxon>Alphaproteobacteria</taxon>
        <taxon>Hyphomicrobiales</taxon>
        <taxon>Phyllobacteriaceae</taxon>
        <taxon>Mesorhizobium</taxon>
    </lineage>
</organism>
<gene>
    <name evidence="1" type="ORF">QV13_24185</name>
</gene>